<gene>
    <name evidence="1" type="ORF">NM688_g400</name>
</gene>
<dbReference type="Proteomes" id="UP001148662">
    <property type="component" value="Unassembled WGS sequence"/>
</dbReference>
<reference evidence="1" key="1">
    <citation type="submission" date="2022-07" db="EMBL/GenBank/DDBJ databases">
        <title>Genome Sequence of Phlebia brevispora.</title>
        <authorList>
            <person name="Buettner E."/>
        </authorList>
    </citation>
    <scope>NUCLEOTIDE SEQUENCE</scope>
    <source>
        <strain evidence="1">MPL23</strain>
    </source>
</reference>
<accession>A0ACC1TEB7</accession>
<keyword evidence="2" id="KW-1185">Reference proteome</keyword>
<sequence length="348" mass="39934">MPHIFQRYPRYILVLTVLIVGSFLYFQAPYSSHVHPATFVGLPGDPSLPSRVQRAERAYQKVLEKRQELIQKHGPSPTQVVMFPPDQNPWPAYTVWDFFPPAFNCPHDLERIGSLGDGGKWTCGLSRIAEKPDCIIYSFGMDWESAWEASVLDNTEHCEIWGYDHQSKSFGRQVSHATFSKKHRTHFTSHVQLGPIDRHSRNDEPKLYTLSTVMKVNGHSHIDILKIDIEGYEFDTLREIVQPYIDSGKPLPFGQLQIELHVWNKKFADFLSWWETLEAAGLRPVMMEPNLVYINYNRQSGAELAEASYTFLNIKGKNIFISDPEAASSPETEADELDQQFIRRGPQV</sequence>
<evidence type="ECO:0000313" key="2">
    <source>
        <dbReference type="Proteomes" id="UP001148662"/>
    </source>
</evidence>
<comment type="caution">
    <text evidence="1">The sequence shown here is derived from an EMBL/GenBank/DDBJ whole genome shotgun (WGS) entry which is preliminary data.</text>
</comment>
<proteinExistence type="predicted"/>
<organism evidence="1 2">
    <name type="scientific">Phlebia brevispora</name>
    <dbReference type="NCBI Taxonomy" id="194682"/>
    <lineage>
        <taxon>Eukaryota</taxon>
        <taxon>Fungi</taxon>
        <taxon>Dikarya</taxon>
        <taxon>Basidiomycota</taxon>
        <taxon>Agaricomycotina</taxon>
        <taxon>Agaricomycetes</taxon>
        <taxon>Polyporales</taxon>
        <taxon>Meruliaceae</taxon>
        <taxon>Phlebia</taxon>
    </lineage>
</organism>
<protein>
    <submittedName>
        <fullName evidence="1">Uncharacterized protein</fullName>
    </submittedName>
</protein>
<dbReference type="EMBL" id="JANHOG010000031">
    <property type="protein sequence ID" value="KAJ3559347.1"/>
    <property type="molecule type" value="Genomic_DNA"/>
</dbReference>
<name>A0ACC1TEB7_9APHY</name>
<evidence type="ECO:0000313" key="1">
    <source>
        <dbReference type="EMBL" id="KAJ3559347.1"/>
    </source>
</evidence>